<accession>A0A0F9DJC9</accession>
<organism evidence="1">
    <name type="scientific">marine sediment metagenome</name>
    <dbReference type="NCBI Taxonomy" id="412755"/>
    <lineage>
        <taxon>unclassified sequences</taxon>
        <taxon>metagenomes</taxon>
        <taxon>ecological metagenomes</taxon>
    </lineage>
</organism>
<proteinExistence type="predicted"/>
<gene>
    <name evidence="1" type="ORF">LCGC14_2191940</name>
</gene>
<reference evidence="1" key="1">
    <citation type="journal article" date="2015" name="Nature">
        <title>Complex archaea that bridge the gap between prokaryotes and eukaryotes.</title>
        <authorList>
            <person name="Spang A."/>
            <person name="Saw J.H."/>
            <person name="Jorgensen S.L."/>
            <person name="Zaremba-Niedzwiedzka K."/>
            <person name="Martijn J."/>
            <person name="Lind A.E."/>
            <person name="van Eijk R."/>
            <person name="Schleper C."/>
            <person name="Guy L."/>
            <person name="Ettema T.J."/>
        </authorList>
    </citation>
    <scope>NUCLEOTIDE SEQUENCE</scope>
</reference>
<name>A0A0F9DJC9_9ZZZZ</name>
<dbReference type="EMBL" id="LAZR01028711">
    <property type="protein sequence ID" value="KKL61773.1"/>
    <property type="molecule type" value="Genomic_DNA"/>
</dbReference>
<protein>
    <submittedName>
        <fullName evidence="1">Uncharacterized protein</fullName>
    </submittedName>
</protein>
<feature type="non-terminal residue" evidence="1">
    <location>
        <position position="1"/>
    </location>
</feature>
<dbReference type="AlphaFoldDB" id="A0A0F9DJC9"/>
<comment type="caution">
    <text evidence="1">The sequence shown here is derived from an EMBL/GenBank/DDBJ whole genome shotgun (WGS) entry which is preliminary data.</text>
</comment>
<sequence length="88" mass="10269">LFNSLSTRKTPLLWKEISRVITGKDTFDKGTKKISRNYMHINRLVNIFLLNPNNVRRLSIPANKLKILRESCYYYTVKILSDNAKVPS</sequence>
<evidence type="ECO:0000313" key="1">
    <source>
        <dbReference type="EMBL" id="KKL61773.1"/>
    </source>
</evidence>